<dbReference type="SUPFAM" id="SSF57850">
    <property type="entry name" value="RING/U-box"/>
    <property type="match status" value="1"/>
</dbReference>
<keyword evidence="1" id="KW-0862">Zinc</keyword>
<dbReference type="EMBL" id="BMAC01000142">
    <property type="protein sequence ID" value="GFP87371.1"/>
    <property type="molecule type" value="Genomic_DNA"/>
</dbReference>
<evidence type="ECO:0000256" key="1">
    <source>
        <dbReference type="PROSITE-ProRule" id="PRU00175"/>
    </source>
</evidence>
<feature type="domain" description="RING-type" evidence="2">
    <location>
        <begin position="7"/>
        <end position="51"/>
    </location>
</feature>
<dbReference type="PROSITE" id="PS50089">
    <property type="entry name" value="ZF_RING_2"/>
    <property type="match status" value="1"/>
</dbReference>
<proteinExistence type="predicted"/>
<comment type="caution">
    <text evidence="3">The sequence shown here is derived from an EMBL/GenBank/DDBJ whole genome shotgun (WGS) entry which is preliminary data.</text>
</comment>
<dbReference type="GO" id="GO:0008270">
    <property type="term" value="F:zinc ion binding"/>
    <property type="evidence" value="ECO:0007669"/>
    <property type="project" value="UniProtKB-KW"/>
</dbReference>
<keyword evidence="4" id="KW-1185">Reference proteome</keyword>
<gene>
    <name evidence="3" type="ORF">PHJA_000880800</name>
</gene>
<dbReference type="Pfam" id="PF17123">
    <property type="entry name" value="zf-RING_11"/>
    <property type="match status" value="1"/>
</dbReference>
<dbReference type="InterPro" id="IPR001841">
    <property type="entry name" value="Znf_RING"/>
</dbReference>
<accession>A0A830BZD8</accession>
<organism evidence="3 4">
    <name type="scientific">Phtheirospermum japonicum</name>
    <dbReference type="NCBI Taxonomy" id="374723"/>
    <lineage>
        <taxon>Eukaryota</taxon>
        <taxon>Viridiplantae</taxon>
        <taxon>Streptophyta</taxon>
        <taxon>Embryophyta</taxon>
        <taxon>Tracheophyta</taxon>
        <taxon>Spermatophyta</taxon>
        <taxon>Magnoliopsida</taxon>
        <taxon>eudicotyledons</taxon>
        <taxon>Gunneridae</taxon>
        <taxon>Pentapetalae</taxon>
        <taxon>asterids</taxon>
        <taxon>lamiids</taxon>
        <taxon>Lamiales</taxon>
        <taxon>Orobanchaceae</taxon>
        <taxon>Orobanchaceae incertae sedis</taxon>
        <taxon>Phtheirospermum</taxon>
    </lineage>
</organism>
<name>A0A830BZD8_9LAMI</name>
<evidence type="ECO:0000259" key="2">
    <source>
        <dbReference type="PROSITE" id="PS50089"/>
    </source>
</evidence>
<dbReference type="AlphaFoldDB" id="A0A830BZD8"/>
<keyword evidence="1" id="KW-0479">Metal-binding</keyword>
<dbReference type="PANTHER" id="PTHR10579:SF146">
    <property type="entry name" value="RING-TYPE DOMAIN-CONTAINING PROTEIN"/>
    <property type="match status" value="1"/>
</dbReference>
<evidence type="ECO:0000313" key="4">
    <source>
        <dbReference type="Proteomes" id="UP000653305"/>
    </source>
</evidence>
<dbReference type="Gene3D" id="3.30.40.10">
    <property type="entry name" value="Zinc/RING finger domain, C3HC4 (zinc finger)"/>
    <property type="match status" value="1"/>
</dbReference>
<dbReference type="Proteomes" id="UP000653305">
    <property type="component" value="Unassembled WGS sequence"/>
</dbReference>
<dbReference type="PANTHER" id="PTHR10579">
    <property type="entry name" value="CALCIUM-ACTIVATED CHLORIDE CHANNEL REGULATOR"/>
    <property type="match status" value="1"/>
</dbReference>
<keyword evidence="1" id="KW-0863">Zinc-finger</keyword>
<sequence length="132" mass="14883">FKLQKACAICLGNVWNGQRQAIFTAECSHSFHFICIANSVRHGHYLCSICRCKWKEIPFQMPNPNINTPNRSLSHTPPLPKDNFVWPHLTSNLVRYSDDEPLLVNPTGNPSSPTPSDRVSIKVVPDLPVLHL</sequence>
<dbReference type="OrthoDB" id="1636213at2759"/>
<reference evidence="3" key="1">
    <citation type="submission" date="2020-07" db="EMBL/GenBank/DDBJ databases">
        <title>Ethylene signaling mediates host invasion by parasitic plants.</title>
        <authorList>
            <person name="Yoshida S."/>
        </authorList>
    </citation>
    <scope>NUCLEOTIDE SEQUENCE</scope>
    <source>
        <strain evidence="3">Okayama</strain>
    </source>
</reference>
<dbReference type="InterPro" id="IPR013083">
    <property type="entry name" value="Znf_RING/FYVE/PHD"/>
</dbReference>
<evidence type="ECO:0000313" key="3">
    <source>
        <dbReference type="EMBL" id="GFP87371.1"/>
    </source>
</evidence>
<dbReference type="InterPro" id="IPR051266">
    <property type="entry name" value="CLCR"/>
</dbReference>
<dbReference type="SMART" id="SM00184">
    <property type="entry name" value="RING"/>
    <property type="match status" value="1"/>
</dbReference>
<protein>
    <recommendedName>
        <fullName evidence="2">RING-type domain-containing protein</fullName>
    </recommendedName>
</protein>
<feature type="non-terminal residue" evidence="3">
    <location>
        <position position="1"/>
    </location>
</feature>